<accession>A0A846MVC0</accession>
<dbReference type="GO" id="GO:0006783">
    <property type="term" value="P:heme biosynthetic process"/>
    <property type="evidence" value="ECO:0007669"/>
    <property type="project" value="TreeGrafter"/>
</dbReference>
<dbReference type="GO" id="GO:0010181">
    <property type="term" value="F:FMN binding"/>
    <property type="evidence" value="ECO:0007669"/>
    <property type="project" value="TreeGrafter"/>
</dbReference>
<evidence type="ECO:0000313" key="2">
    <source>
        <dbReference type="EMBL" id="NIK87414.1"/>
    </source>
</evidence>
<comment type="caution">
    <text evidence="2">The sequence shown here is derived from an EMBL/GenBank/DDBJ whole genome shotgun (WGS) entry which is preliminary data.</text>
</comment>
<proteinExistence type="predicted"/>
<dbReference type="EMBL" id="JAASRM010000001">
    <property type="protein sequence ID" value="NIK87414.1"/>
    <property type="molecule type" value="Genomic_DNA"/>
</dbReference>
<protein>
    <submittedName>
        <fullName evidence="2">Menaquinone-dependent protoporphyrinogen oxidase</fullName>
        <ecNumber evidence="2">1.3.5.3</ecNumber>
    </submittedName>
</protein>
<feature type="domain" description="Flavodoxin" evidence="1">
    <location>
        <begin position="3"/>
        <end position="150"/>
    </location>
</feature>
<dbReference type="AlphaFoldDB" id="A0A846MVC0"/>
<dbReference type="Proteomes" id="UP000570514">
    <property type="component" value="Unassembled WGS sequence"/>
</dbReference>
<dbReference type="PANTHER" id="PTHR38030">
    <property type="entry name" value="PROTOPORPHYRINOGEN IX DEHYDROGENASE [MENAQUINONE]"/>
    <property type="match status" value="1"/>
</dbReference>
<name>A0A846MVC0_9PROT</name>
<dbReference type="InterPro" id="IPR052200">
    <property type="entry name" value="Protoporphyrinogen_IX_DH"/>
</dbReference>
<dbReference type="EC" id="1.3.5.3" evidence="2"/>
<dbReference type="InterPro" id="IPR026816">
    <property type="entry name" value="Flavodoxin_dom"/>
</dbReference>
<sequence>MHLYYVSHDGQARKIAERIAARLGEKGIQVIARDSSVALPAPGELTGLVVLVAAVRYGKHLPLTDKFLSIYDVSEPKPPLVLLSVNLTARKPEKKSAEGSTYLKKTIAKHALKPVLARAIAGMLDYPRYRWFDKQMIRFIMFLTKGPTDPSLTVEFTDWNEVDALAARIGELQSAPPHA</sequence>
<dbReference type="InterPro" id="IPR029039">
    <property type="entry name" value="Flavoprotein-like_sf"/>
</dbReference>
<dbReference type="Pfam" id="PF12724">
    <property type="entry name" value="Flavodoxin_5"/>
    <property type="match status" value="1"/>
</dbReference>
<organism evidence="2 3">
    <name type="scientific">Rhizomicrobium palustre</name>
    <dbReference type="NCBI Taxonomy" id="189966"/>
    <lineage>
        <taxon>Bacteria</taxon>
        <taxon>Pseudomonadati</taxon>
        <taxon>Pseudomonadota</taxon>
        <taxon>Alphaproteobacteria</taxon>
        <taxon>Micropepsales</taxon>
        <taxon>Micropepsaceae</taxon>
        <taxon>Rhizomicrobium</taxon>
    </lineage>
</organism>
<evidence type="ECO:0000313" key="3">
    <source>
        <dbReference type="Proteomes" id="UP000570514"/>
    </source>
</evidence>
<keyword evidence="3" id="KW-1185">Reference proteome</keyword>
<reference evidence="2 3" key="1">
    <citation type="submission" date="2020-03" db="EMBL/GenBank/DDBJ databases">
        <title>Genomic Encyclopedia of Type Strains, Phase IV (KMG-IV): sequencing the most valuable type-strain genomes for metagenomic binning, comparative biology and taxonomic classification.</title>
        <authorList>
            <person name="Goeker M."/>
        </authorList>
    </citation>
    <scope>NUCLEOTIDE SEQUENCE [LARGE SCALE GENOMIC DNA]</scope>
    <source>
        <strain evidence="2 3">DSM 19867</strain>
    </source>
</reference>
<keyword evidence="2" id="KW-0560">Oxidoreductase</keyword>
<dbReference type="GO" id="GO:0070819">
    <property type="term" value="F:menaquinone-dependent protoporphyrinogen oxidase activity"/>
    <property type="evidence" value="ECO:0007669"/>
    <property type="project" value="TreeGrafter"/>
</dbReference>
<gene>
    <name evidence="2" type="ORF">FHS83_000732</name>
</gene>
<dbReference type="PANTHER" id="PTHR38030:SF2">
    <property type="entry name" value="PROTOPORPHYRINOGEN IX DEHYDROGENASE [QUINONE]"/>
    <property type="match status" value="1"/>
</dbReference>
<evidence type="ECO:0000259" key="1">
    <source>
        <dbReference type="Pfam" id="PF12724"/>
    </source>
</evidence>
<dbReference type="RefSeq" id="WP_167080995.1">
    <property type="nucleotide sequence ID" value="NZ_BAAADC010000001.1"/>
</dbReference>
<dbReference type="SUPFAM" id="SSF52218">
    <property type="entry name" value="Flavoproteins"/>
    <property type="match status" value="1"/>
</dbReference>